<dbReference type="EMBL" id="CP003282">
    <property type="protein sequence ID" value="AFG37171.1"/>
    <property type="molecule type" value="Genomic_DNA"/>
</dbReference>
<sequence length="142" mass="15547">MKYKARFKVIAGAAVLAALLLVGVAGCNLFDDDSVSPRERVDAFMEDMNRSSRSNIRSKHIHPDASDYSTLSTSYFEDPFPTDQTYTLSSVNVSGSTISATINSSDGAWSGEAIEFRTRNDGDVAKIIRLTIDGERFVGRDL</sequence>
<organism evidence="1 2">
    <name type="scientific">Spirochaeta africana (strain ATCC 700263 / DSM 8902 / Z-7692)</name>
    <dbReference type="NCBI Taxonomy" id="889378"/>
    <lineage>
        <taxon>Bacteria</taxon>
        <taxon>Pseudomonadati</taxon>
        <taxon>Spirochaetota</taxon>
        <taxon>Spirochaetia</taxon>
        <taxon>Spirochaetales</taxon>
        <taxon>Spirochaetaceae</taxon>
        <taxon>Spirochaeta</taxon>
    </lineage>
</organism>
<name>H9UI28_SPIAZ</name>
<gene>
    <name evidence="1" type="ordered locus">Spiaf_1084</name>
</gene>
<dbReference type="HOGENOM" id="CLU_1814620_0_0_12"/>
<dbReference type="Proteomes" id="UP000007383">
    <property type="component" value="Chromosome"/>
</dbReference>
<dbReference type="PATRIC" id="fig|889378.3.peg.1085"/>
<dbReference type="PROSITE" id="PS51257">
    <property type="entry name" value="PROKAR_LIPOPROTEIN"/>
    <property type="match status" value="1"/>
</dbReference>
<evidence type="ECO:0008006" key="3">
    <source>
        <dbReference type="Google" id="ProtNLM"/>
    </source>
</evidence>
<evidence type="ECO:0000313" key="2">
    <source>
        <dbReference type="Proteomes" id="UP000007383"/>
    </source>
</evidence>
<dbReference type="OrthoDB" id="9894459at2"/>
<reference evidence="2" key="1">
    <citation type="journal article" date="2013" name="Stand. Genomic Sci.">
        <title>Complete genome sequence of the halophilic bacterium Spirochaeta africana type strain (Z-7692(T)) from the alkaline Lake Magadi in the East African Rift.</title>
        <authorList>
            <person name="Liolos K."/>
            <person name="Abt B."/>
            <person name="Scheuner C."/>
            <person name="Teshima H."/>
            <person name="Held B."/>
            <person name="Lapidus A."/>
            <person name="Nolan M."/>
            <person name="Lucas S."/>
            <person name="Deshpande S."/>
            <person name="Cheng J.F."/>
            <person name="Tapia R."/>
            <person name="Goodwin L.A."/>
            <person name="Pitluck S."/>
            <person name="Pagani I."/>
            <person name="Ivanova N."/>
            <person name="Mavromatis K."/>
            <person name="Mikhailova N."/>
            <person name="Huntemann M."/>
            <person name="Pati A."/>
            <person name="Chen A."/>
            <person name="Palaniappan K."/>
            <person name="Land M."/>
            <person name="Rohde M."/>
            <person name="Tindall B.J."/>
            <person name="Detter J.C."/>
            <person name="Goker M."/>
            <person name="Bristow J."/>
            <person name="Eisen J.A."/>
            <person name="Markowitz V."/>
            <person name="Hugenholtz P."/>
            <person name="Woyke T."/>
            <person name="Klenk H.P."/>
            <person name="Kyrpides N.C."/>
        </authorList>
    </citation>
    <scope>NUCLEOTIDE SEQUENCE</scope>
    <source>
        <strain evidence="2">ATCC 700263 / DSM 8902 / Z-7692</strain>
    </source>
</reference>
<protein>
    <recommendedName>
        <fullName evidence="3">Lipoprotein</fullName>
    </recommendedName>
</protein>
<dbReference type="AlphaFoldDB" id="H9UI28"/>
<proteinExistence type="predicted"/>
<dbReference type="RefSeq" id="WP_014455163.1">
    <property type="nucleotide sequence ID" value="NC_017098.1"/>
</dbReference>
<evidence type="ECO:0000313" key="1">
    <source>
        <dbReference type="EMBL" id="AFG37171.1"/>
    </source>
</evidence>
<keyword evidence="2" id="KW-1185">Reference proteome</keyword>
<dbReference type="KEGG" id="sfc:Spiaf_1084"/>
<accession>H9UI28</accession>
<dbReference type="STRING" id="889378.Spiaf_1084"/>